<evidence type="ECO:0000313" key="10">
    <source>
        <dbReference type="EMBL" id="MBM7643450.1"/>
    </source>
</evidence>
<evidence type="ECO:0000256" key="3">
    <source>
        <dbReference type="ARBA" id="ARBA00022676"/>
    </source>
</evidence>
<gene>
    <name evidence="7" type="primary">gtfA</name>
    <name evidence="10" type="ORF">JOC28_001758</name>
</gene>
<keyword evidence="1 7" id="KW-1003">Cell membrane</keyword>
<comment type="similarity">
    <text evidence="7">Belongs to the glycosyltransferase group 1 family. Glycosyltransferase 4 subfamily.</text>
</comment>
<sequence>MTVYNINLGIGWASSGVEYAQAYRSAIFKRQGIDAKFIFTDFFVQDNISDLTRNLGFSDEDIIWLYTFFTDQKVAPTTYTLADLKSSYQGELSREEKNGKQVRLFYDKDDVFLTAYLRDEDDDIVHRVEFVSKGNLVRKDFFSYTKMFTEYYAPRDNKAYLYQRRFFNEDGSIAYDEIVDGTESFFKFSDRICYSKEELIAYMMERLNLKSTDQVILDRATGTGQAVFRHVKPAKLGVVVHAEHFSENVVTDHTILWNNYYEYQFDNADKVDFFITATEAQRQLMLEQFQQFKGIQPTIYTIPVGSLDELKGQNQTRKPFSLITASRLAAEKHVDWLVNAVALAHETLPNLTFDIYGAGGEEKRLADLIAKLGAENYITLKGHKDLTDTYQDYELYLSASKSEGFGLTLLEAIGSGLPLIGFDVRYGNKTFIKDGENGYLIPVLDRDDDQQIAQAFAQRIIALYKEKNMAELQNVSYGIAEEFLTSKLEQKWANLIKEMTEND</sequence>
<keyword evidence="2 7" id="KW-0963">Cytoplasm</keyword>
<comment type="subcellular location">
    <subcellularLocation>
        <location evidence="7">Cytoplasm</location>
    </subcellularLocation>
    <subcellularLocation>
        <location evidence="7">Cell membrane</location>
        <topology evidence="7">Peripheral membrane protein</topology>
    </subcellularLocation>
    <text evidence="7">Cell membrane association requires GtfB.</text>
</comment>
<dbReference type="InterPro" id="IPR014267">
    <property type="entry name" value="GtfA"/>
</dbReference>
<keyword evidence="6 7" id="KW-0472">Membrane</keyword>
<dbReference type="CDD" id="cd04949">
    <property type="entry name" value="GT4_GtfA-like"/>
    <property type="match status" value="1"/>
</dbReference>
<comment type="function">
    <text evidence="7">Required for polymorphic O-glycosylation of the serine-rich repeat protein in this bacteria. Catalyzes the first step in glycosylation by transferring N-acetylglucosamine from UDP-GlcNAc to serine residues in the substrate protein. Part of the accessory SecA2/SecY2 system specifically required to export serine-rich repeat cell wall proteins usually encoded upstream in the same operon.</text>
</comment>
<evidence type="ECO:0000256" key="6">
    <source>
        <dbReference type="ARBA" id="ARBA00023136"/>
    </source>
</evidence>
<dbReference type="RefSeq" id="WP_205010303.1">
    <property type="nucleotide sequence ID" value="NZ_JAFBEH010000044.1"/>
</dbReference>
<keyword evidence="4 7" id="KW-0808">Transferase</keyword>
<keyword evidence="3 7" id="KW-0328">Glycosyltransferase</keyword>
<dbReference type="Pfam" id="PF22145">
    <property type="entry name" value="GtfA_EBD"/>
    <property type="match status" value="1"/>
</dbReference>
<feature type="binding site" evidence="7">
    <location>
        <position position="241"/>
    </location>
    <ligand>
        <name>N-acetyl-D-glucosamine</name>
        <dbReference type="ChEBI" id="CHEBI:506227"/>
    </ligand>
</feature>
<feature type="domain" description="Glycosyl transferase family 1" evidence="8">
    <location>
        <begin position="317"/>
        <end position="467"/>
    </location>
</feature>
<organism evidence="10 11">
    <name type="scientific">Streptococcus loxodontisalivarius</name>
    <dbReference type="NCBI Taxonomy" id="1349415"/>
    <lineage>
        <taxon>Bacteria</taxon>
        <taxon>Bacillati</taxon>
        <taxon>Bacillota</taxon>
        <taxon>Bacilli</taxon>
        <taxon>Lactobacillales</taxon>
        <taxon>Streptococcaceae</taxon>
        <taxon>Streptococcus</taxon>
    </lineage>
</organism>
<dbReference type="PANTHER" id="PTHR12526:SF629">
    <property type="entry name" value="TEICHURONIC ACID BIOSYNTHESIS GLYCOSYLTRANSFERASE TUAH-RELATED"/>
    <property type="match status" value="1"/>
</dbReference>
<keyword evidence="5 7" id="KW-0547">Nucleotide-binding</keyword>
<keyword evidence="11" id="KW-1185">Reference proteome</keyword>
<protein>
    <recommendedName>
        <fullName evidence="7">UDP-N-acetylglucosamine--peptide N-acetylglucosaminyltransferase GtfA subunit</fullName>
        <ecNumber evidence="7">2.4.1.-</ecNumber>
    </recommendedName>
    <alternativeName>
        <fullName evidence="7">Glycosyltransferase GtfA</fullName>
    </alternativeName>
</protein>
<name>A0ABS2PUR9_9STRE</name>
<comment type="pathway">
    <text evidence="7">Protein modification; protein glycosylation.</text>
</comment>
<comment type="caution">
    <text evidence="10">The sequence shown here is derived from an EMBL/GenBank/DDBJ whole genome shotgun (WGS) entry which is preliminary data.</text>
</comment>
<feature type="binding site" evidence="7">
    <location>
        <begin position="16"/>
        <end position="19"/>
    </location>
    <ligand>
        <name>UDP</name>
        <dbReference type="ChEBI" id="CHEBI:58223"/>
    </ligand>
</feature>
<dbReference type="InterPro" id="IPR001296">
    <property type="entry name" value="Glyco_trans_1"/>
</dbReference>
<evidence type="ECO:0000256" key="2">
    <source>
        <dbReference type="ARBA" id="ARBA00022490"/>
    </source>
</evidence>
<dbReference type="EMBL" id="JAFBEH010000044">
    <property type="protein sequence ID" value="MBM7643450.1"/>
    <property type="molecule type" value="Genomic_DNA"/>
</dbReference>
<evidence type="ECO:0000259" key="8">
    <source>
        <dbReference type="Pfam" id="PF00534"/>
    </source>
</evidence>
<dbReference type="Proteomes" id="UP000697472">
    <property type="component" value="Unassembled WGS sequence"/>
</dbReference>
<accession>A0ABS2PUR9</accession>
<feature type="binding site" evidence="7">
    <location>
        <begin position="383"/>
        <end position="384"/>
    </location>
    <ligand>
        <name>UDP</name>
        <dbReference type="ChEBI" id="CHEBI:58223"/>
    </ligand>
</feature>
<dbReference type="EC" id="2.4.1.-" evidence="7"/>
<feature type="binding site" evidence="7">
    <location>
        <begin position="403"/>
        <end position="406"/>
    </location>
    <ligand>
        <name>N-acetyl-D-glucosamine</name>
        <dbReference type="ChEBI" id="CHEBI:506227"/>
    </ligand>
</feature>
<dbReference type="Gene3D" id="3.40.50.2000">
    <property type="entry name" value="Glycogen Phosphorylase B"/>
    <property type="match status" value="2"/>
</dbReference>
<feature type="domain" description="GtfA extended beta-sheet meander" evidence="9">
    <location>
        <begin position="95"/>
        <end position="190"/>
    </location>
</feature>
<dbReference type="NCBIfam" id="TIGR02918">
    <property type="entry name" value="accessory Sec system glycosyltransferase GtfA"/>
    <property type="match status" value="1"/>
</dbReference>
<comment type="catalytic activity">
    <reaction evidence="7">
        <text>L-seryl-[protein] + UDP-N-acetyl-alpha-D-glucosamine = 3-O-[N-acetyl-alpha-D-glucosaminyl]-L-seryl-[protein] + UDP + H(+)</text>
        <dbReference type="Rhea" id="RHEA:59872"/>
        <dbReference type="Rhea" id="RHEA-COMP:9863"/>
        <dbReference type="Rhea" id="RHEA-COMP:15471"/>
        <dbReference type="ChEBI" id="CHEBI:15378"/>
        <dbReference type="ChEBI" id="CHEBI:29999"/>
        <dbReference type="ChEBI" id="CHEBI:57705"/>
        <dbReference type="ChEBI" id="CHEBI:58223"/>
        <dbReference type="ChEBI" id="CHEBI:143279"/>
    </reaction>
</comment>
<dbReference type="PANTHER" id="PTHR12526">
    <property type="entry name" value="GLYCOSYLTRANSFERASE"/>
    <property type="match status" value="1"/>
</dbReference>
<evidence type="ECO:0000256" key="7">
    <source>
        <dbReference type="HAMAP-Rule" id="MF_01472"/>
    </source>
</evidence>
<proteinExistence type="inferred from homology"/>
<comment type="subunit">
    <text evidence="7">Forms a heterotetramer with 2 subunits each of GtfA and GtfB. Part of the accessory SecA2/SecY2 protein translocation apparatus.</text>
</comment>
<dbReference type="Pfam" id="PF00534">
    <property type="entry name" value="Glycos_transf_1"/>
    <property type="match status" value="1"/>
</dbReference>
<evidence type="ECO:0000256" key="1">
    <source>
        <dbReference type="ARBA" id="ARBA00022475"/>
    </source>
</evidence>
<dbReference type="SUPFAM" id="SSF53756">
    <property type="entry name" value="UDP-Glycosyltransferase/glycogen phosphorylase"/>
    <property type="match status" value="1"/>
</dbReference>
<evidence type="ECO:0000256" key="5">
    <source>
        <dbReference type="ARBA" id="ARBA00022741"/>
    </source>
</evidence>
<evidence type="ECO:0000313" key="11">
    <source>
        <dbReference type="Proteomes" id="UP000697472"/>
    </source>
</evidence>
<evidence type="ECO:0000259" key="9">
    <source>
        <dbReference type="Pfam" id="PF22145"/>
    </source>
</evidence>
<dbReference type="HAMAP" id="MF_01472">
    <property type="entry name" value="GtfA"/>
    <property type="match status" value="1"/>
</dbReference>
<reference evidence="10 11" key="1">
    <citation type="submission" date="2021-01" db="EMBL/GenBank/DDBJ databases">
        <title>Genomic Encyclopedia of Type Strains, Phase IV (KMG-IV): sequencing the most valuable type-strain genomes for metagenomic binning, comparative biology and taxonomic classification.</title>
        <authorList>
            <person name="Goeker M."/>
        </authorList>
    </citation>
    <scope>NUCLEOTIDE SEQUENCE [LARGE SCALE GENOMIC DNA]</scope>
    <source>
        <strain evidence="10 11">DSM 27382</strain>
    </source>
</reference>
<dbReference type="InterPro" id="IPR054396">
    <property type="entry name" value="GtfA_EBD"/>
</dbReference>
<evidence type="ECO:0000256" key="4">
    <source>
        <dbReference type="ARBA" id="ARBA00022679"/>
    </source>
</evidence>